<evidence type="ECO:0000256" key="1">
    <source>
        <dbReference type="SAM" id="Phobius"/>
    </source>
</evidence>
<dbReference type="EMBL" id="BNCD01000010">
    <property type="protein sequence ID" value="GHH80516.1"/>
    <property type="molecule type" value="Genomic_DNA"/>
</dbReference>
<keyword evidence="3" id="KW-1185">Reference proteome</keyword>
<comment type="caution">
    <text evidence="2">The sequence shown here is derived from an EMBL/GenBank/DDBJ whole genome shotgun (WGS) entry which is preliminary data.</text>
</comment>
<dbReference type="RefSeq" id="WP_189933188.1">
    <property type="nucleotide sequence ID" value="NZ_BNCD01000010.1"/>
</dbReference>
<dbReference type="Proteomes" id="UP000603708">
    <property type="component" value="Unassembled WGS sequence"/>
</dbReference>
<name>A0A919L2L0_9ACTN</name>
<proteinExistence type="predicted"/>
<dbReference type="AlphaFoldDB" id="A0A919L2L0"/>
<evidence type="ECO:0000313" key="3">
    <source>
        <dbReference type="Proteomes" id="UP000603708"/>
    </source>
</evidence>
<keyword evidence="1" id="KW-1133">Transmembrane helix</keyword>
<keyword evidence="1" id="KW-0472">Membrane</keyword>
<accession>A0A919L2L0</accession>
<protein>
    <submittedName>
        <fullName evidence="2">Uncharacterized protein</fullName>
    </submittedName>
</protein>
<reference evidence="2" key="2">
    <citation type="submission" date="2020-09" db="EMBL/GenBank/DDBJ databases">
        <authorList>
            <person name="Sun Q."/>
            <person name="Ohkuma M."/>
        </authorList>
    </citation>
    <scope>NUCLEOTIDE SEQUENCE</scope>
    <source>
        <strain evidence="2">JCM 5069</strain>
    </source>
</reference>
<feature type="transmembrane region" description="Helical" evidence="1">
    <location>
        <begin position="55"/>
        <end position="75"/>
    </location>
</feature>
<keyword evidence="1" id="KW-0812">Transmembrane</keyword>
<evidence type="ECO:0000313" key="2">
    <source>
        <dbReference type="EMBL" id="GHH80516.1"/>
    </source>
</evidence>
<organism evidence="2 3">
    <name type="scientific">Streptomyces sulfonofaciens</name>
    <dbReference type="NCBI Taxonomy" id="68272"/>
    <lineage>
        <taxon>Bacteria</taxon>
        <taxon>Bacillati</taxon>
        <taxon>Actinomycetota</taxon>
        <taxon>Actinomycetes</taxon>
        <taxon>Kitasatosporales</taxon>
        <taxon>Streptomycetaceae</taxon>
        <taxon>Streptomyces</taxon>
    </lineage>
</organism>
<sequence>MAVLGSIGSAVYRHGIPSTAPAEAHETLGGAPAAARGHADLLGTARAASTHGMNAAVPAGGVLLLVAAGLAVPALRRSRS</sequence>
<gene>
    <name evidence="2" type="ORF">GCM10018793_35770</name>
</gene>
<reference evidence="2" key="1">
    <citation type="journal article" date="2014" name="Int. J. Syst. Evol. Microbiol.">
        <title>Complete genome sequence of Corynebacterium casei LMG S-19264T (=DSM 44701T), isolated from a smear-ripened cheese.</title>
        <authorList>
            <consortium name="US DOE Joint Genome Institute (JGI-PGF)"/>
            <person name="Walter F."/>
            <person name="Albersmeier A."/>
            <person name="Kalinowski J."/>
            <person name="Ruckert C."/>
        </authorList>
    </citation>
    <scope>NUCLEOTIDE SEQUENCE</scope>
    <source>
        <strain evidence="2">JCM 5069</strain>
    </source>
</reference>